<dbReference type="STRING" id="363999.A0A439DD16"/>
<gene>
    <name evidence="2" type="ORF">EKO27_g2792</name>
</gene>
<dbReference type="Pfam" id="PF06985">
    <property type="entry name" value="HET"/>
    <property type="match status" value="1"/>
</dbReference>
<dbReference type="SMART" id="SM00028">
    <property type="entry name" value="TPR"/>
    <property type="match status" value="5"/>
</dbReference>
<dbReference type="Gene3D" id="1.10.489.10">
    <property type="entry name" value="Chloroperoxidase-like"/>
    <property type="match status" value="1"/>
</dbReference>
<dbReference type="SUPFAM" id="SSF48452">
    <property type="entry name" value="TPR-like"/>
    <property type="match status" value="2"/>
</dbReference>
<organism evidence="2 3">
    <name type="scientific">Xylaria grammica</name>
    <dbReference type="NCBI Taxonomy" id="363999"/>
    <lineage>
        <taxon>Eukaryota</taxon>
        <taxon>Fungi</taxon>
        <taxon>Dikarya</taxon>
        <taxon>Ascomycota</taxon>
        <taxon>Pezizomycotina</taxon>
        <taxon>Sordariomycetes</taxon>
        <taxon>Xylariomycetidae</taxon>
        <taxon>Xylariales</taxon>
        <taxon>Xylariaceae</taxon>
        <taxon>Xylaria</taxon>
    </lineage>
</organism>
<evidence type="ECO:0000313" key="3">
    <source>
        <dbReference type="Proteomes" id="UP000286045"/>
    </source>
</evidence>
<dbReference type="InterPro" id="IPR036851">
    <property type="entry name" value="Chloroperoxidase-like_sf"/>
</dbReference>
<dbReference type="PANTHER" id="PTHR24148">
    <property type="entry name" value="ANKYRIN REPEAT DOMAIN-CONTAINING PROTEIN 39 HOMOLOG-RELATED"/>
    <property type="match status" value="1"/>
</dbReference>
<dbReference type="Pfam" id="PF26639">
    <property type="entry name" value="Het-6_barrel"/>
    <property type="match status" value="1"/>
</dbReference>
<sequence>MNRLGLSHALSYTLSNPIFLERASDGKPEQRSFLAKILYYVRHPWALLFSPFALRRPGQNDAEDKPCLNLNQLSTPGGDPIMEMLASSSDGGGALTVEYLVAFRQRRIEEQRVVIPLLHPGAASSPIGYGETASILDVFGDGKKIGCGRAHAIFLGKRLLVNEGSRKRRWWTVGYTTVLSTRSFVQTPTAMGDDEEKDKLVRELNSKTQCLGLEHSETLGILHHLAFVLTGRGEYEEAEVLLEKAVPVVERVYVLREAGKLVEAENTFRQISKIQESSLGKAHPDTLHTTGYLAWVLYRQGKYEKILELYPDLKEEDSNTYYRLTRDTSRLDAAEIIYRGSLQLSTKFLGKEHPETLGSQGELAHWLKEKCRRAEAETMYRQLVTLRTKVLGKDHKDTLESMNDLAGVLIEQKKYHNAEEVLRELITLQQSAFGMGSLDELKTMGVLARVLLESGRLRDAKEILQQVVTLESQLSNEEHPETLESLENLAIAVSEQEQYADAEKIFRRSIELRLKSVGKDNPKVLTTLSYLALMLEKQGNHDEAERVLYKQRKTAGEGLEKEHSEEAACEVEPFTYEPLASPKYTRILKIYPSRYEAAALVCELTEEALDTVNPPSYAAVSYTWGSQRPSRRIFCHGKTLLVTENCEAILRRFRQADKMSYLWVDAICINQSIVEEQNDQVAMMEDIYRLAEVVVVWLGPATEITGEAFNYFESLAEHRRSLNDDKERLLLLSKEILEQPWFTRMWTIQEVAMASPNAVYLCRGNEMMRWESFMQALATGELDPGVSSLVNSAAQIFNRLRPLFESARASSRHPDIVSPQRLLRSFTPLREILNILIEVRAKLATDARDKVFALHGIFKAFNARFPAPDYSKPAKQVFHETAKAIIEQDKSLHILYHVSSRARMPGLPSWVPDWGDTDVVDGNPAFKFWTATRRSVHHPSFDSEDRNTLRTSGKVIGKISTRSTALSVEISRADNNIKVFQDWIQCCQHITDSYVTGEPIDEAFYRTLTQLPPTEGLDIYISKSRYGKGLSPESYKEWVEVIKHGMEFNATAQAASDTSSKPSELPSSATTATPALDGAAKIFNDTIQERLGGKALFLTDTQHMGTAGEVIQEGDIVTLLSGLEMPIILRPNEKGYSVVTWTYVHGVMEGEEWPVTGDLDVITLV</sequence>
<keyword evidence="3" id="KW-1185">Reference proteome</keyword>
<dbReference type="InterPro" id="IPR011990">
    <property type="entry name" value="TPR-like_helical_dom_sf"/>
</dbReference>
<evidence type="ECO:0000259" key="1">
    <source>
        <dbReference type="Pfam" id="PF06985"/>
    </source>
</evidence>
<dbReference type="InterPro" id="IPR019734">
    <property type="entry name" value="TPR_rpt"/>
</dbReference>
<name>A0A439DD16_9PEZI</name>
<proteinExistence type="predicted"/>
<accession>A0A439DD16</accession>
<evidence type="ECO:0000313" key="2">
    <source>
        <dbReference type="EMBL" id="RWA12321.1"/>
    </source>
</evidence>
<dbReference type="InterPro" id="IPR010730">
    <property type="entry name" value="HET"/>
</dbReference>
<dbReference type="PANTHER" id="PTHR24148:SF64">
    <property type="entry name" value="HETEROKARYON INCOMPATIBILITY DOMAIN-CONTAINING PROTEIN"/>
    <property type="match status" value="1"/>
</dbReference>
<dbReference type="Pfam" id="PF13424">
    <property type="entry name" value="TPR_12"/>
    <property type="match status" value="3"/>
</dbReference>
<protein>
    <recommendedName>
        <fullName evidence="1">Heterokaryon incompatibility domain-containing protein</fullName>
    </recommendedName>
</protein>
<dbReference type="Gene3D" id="1.25.40.10">
    <property type="entry name" value="Tetratricopeptide repeat domain"/>
    <property type="match status" value="3"/>
</dbReference>
<dbReference type="Proteomes" id="UP000286045">
    <property type="component" value="Unassembled WGS sequence"/>
</dbReference>
<reference evidence="2 3" key="1">
    <citation type="submission" date="2018-12" db="EMBL/GenBank/DDBJ databases">
        <title>Draft genome sequence of Xylaria grammica IHI A82.</title>
        <authorList>
            <person name="Buettner E."/>
            <person name="Kellner H."/>
        </authorList>
    </citation>
    <scope>NUCLEOTIDE SEQUENCE [LARGE SCALE GENOMIC DNA]</scope>
    <source>
        <strain evidence="2 3">IHI A82</strain>
    </source>
</reference>
<feature type="domain" description="Heterokaryon incompatibility" evidence="1">
    <location>
        <begin position="617"/>
        <end position="750"/>
    </location>
</feature>
<dbReference type="EMBL" id="RYZI01000054">
    <property type="protein sequence ID" value="RWA12321.1"/>
    <property type="molecule type" value="Genomic_DNA"/>
</dbReference>
<dbReference type="GO" id="GO:0004601">
    <property type="term" value="F:peroxidase activity"/>
    <property type="evidence" value="ECO:0007669"/>
    <property type="project" value="InterPro"/>
</dbReference>
<dbReference type="AlphaFoldDB" id="A0A439DD16"/>
<dbReference type="Pfam" id="PF13374">
    <property type="entry name" value="TPR_10"/>
    <property type="match status" value="2"/>
</dbReference>
<dbReference type="InterPro" id="IPR052895">
    <property type="entry name" value="HetReg/Transcr_Mod"/>
</dbReference>
<comment type="caution">
    <text evidence="2">The sequence shown here is derived from an EMBL/GenBank/DDBJ whole genome shotgun (WGS) entry which is preliminary data.</text>
</comment>